<feature type="compositionally biased region" description="Basic and acidic residues" evidence="8">
    <location>
        <begin position="215"/>
        <end position="224"/>
    </location>
</feature>
<protein>
    <recommendedName>
        <fullName evidence="5">Restriction of telomere capping protein 4</fullName>
    </recommendedName>
</protein>
<feature type="compositionally biased region" description="Low complexity" evidence="8">
    <location>
        <begin position="119"/>
        <end position="135"/>
    </location>
</feature>
<dbReference type="Pfam" id="PF14474">
    <property type="entry name" value="RTC4"/>
    <property type="match status" value="1"/>
</dbReference>
<evidence type="ECO:0000256" key="6">
    <source>
        <dbReference type="ARBA" id="ARBA00022490"/>
    </source>
</evidence>
<keyword evidence="7" id="KW-0539">Nucleus</keyword>
<feature type="compositionally biased region" description="Polar residues" evidence="8">
    <location>
        <begin position="293"/>
        <end position="312"/>
    </location>
</feature>
<comment type="similarity">
    <text evidence="4">Belongs to the RTC4 family.</text>
</comment>
<dbReference type="InterPro" id="IPR039024">
    <property type="entry name" value="RTC4"/>
</dbReference>
<gene>
    <name evidence="10" type="ORF">OEA41_001063</name>
</gene>
<name>A0AAD9ZI95_9LECA</name>
<evidence type="ECO:0000259" key="9">
    <source>
        <dbReference type="SMART" id="SM01312"/>
    </source>
</evidence>
<proteinExistence type="inferred from homology"/>
<evidence type="ECO:0000256" key="7">
    <source>
        <dbReference type="ARBA" id="ARBA00023242"/>
    </source>
</evidence>
<dbReference type="PANTHER" id="PTHR41391">
    <property type="entry name" value="RESTRICTION OF TELOMERE CAPPING PROTEIN 4"/>
    <property type="match status" value="1"/>
</dbReference>
<evidence type="ECO:0000256" key="5">
    <source>
        <dbReference type="ARBA" id="ARBA00015162"/>
    </source>
</evidence>
<reference evidence="10" key="1">
    <citation type="submission" date="2022-11" db="EMBL/GenBank/DDBJ databases">
        <title>Chromosomal genome sequence assembly and mating type (MAT) locus characterization of the leprose asexual lichenized fungus Lepraria neglecta (Nyl.) Erichsen.</title>
        <authorList>
            <person name="Allen J.L."/>
            <person name="Pfeffer B."/>
        </authorList>
    </citation>
    <scope>NUCLEOTIDE SEQUENCE</scope>
    <source>
        <strain evidence="10">Allen 5258</strain>
    </source>
</reference>
<organism evidence="10 11">
    <name type="scientific">Lepraria neglecta</name>
    <dbReference type="NCBI Taxonomy" id="209136"/>
    <lineage>
        <taxon>Eukaryota</taxon>
        <taxon>Fungi</taxon>
        <taxon>Dikarya</taxon>
        <taxon>Ascomycota</taxon>
        <taxon>Pezizomycotina</taxon>
        <taxon>Lecanoromycetes</taxon>
        <taxon>OSLEUM clade</taxon>
        <taxon>Lecanoromycetidae</taxon>
        <taxon>Lecanorales</taxon>
        <taxon>Lecanorineae</taxon>
        <taxon>Stereocaulaceae</taxon>
        <taxon>Lepraria</taxon>
    </lineage>
</organism>
<feature type="compositionally biased region" description="Basic and acidic residues" evidence="8">
    <location>
        <begin position="61"/>
        <end position="77"/>
    </location>
</feature>
<evidence type="ECO:0000256" key="8">
    <source>
        <dbReference type="SAM" id="MobiDB-lite"/>
    </source>
</evidence>
<keyword evidence="11" id="KW-1185">Reference proteome</keyword>
<dbReference type="GO" id="GO:0005737">
    <property type="term" value="C:cytoplasm"/>
    <property type="evidence" value="ECO:0007669"/>
    <property type="project" value="UniProtKB-SubCell"/>
</dbReference>
<dbReference type="GO" id="GO:0005634">
    <property type="term" value="C:nucleus"/>
    <property type="evidence" value="ECO:0007669"/>
    <property type="project" value="UniProtKB-SubCell"/>
</dbReference>
<dbReference type="PANTHER" id="PTHR41391:SF1">
    <property type="entry name" value="RESTRICTION OF TELOMERE CAPPING PROTEIN 4"/>
    <property type="match status" value="1"/>
</dbReference>
<feature type="compositionally biased region" description="Polar residues" evidence="8">
    <location>
        <begin position="337"/>
        <end position="359"/>
    </location>
</feature>
<evidence type="ECO:0000256" key="3">
    <source>
        <dbReference type="ARBA" id="ARBA00004496"/>
    </source>
</evidence>
<evidence type="ECO:0000313" key="11">
    <source>
        <dbReference type="Proteomes" id="UP001276659"/>
    </source>
</evidence>
<feature type="compositionally biased region" description="Polar residues" evidence="8">
    <location>
        <begin position="187"/>
        <end position="197"/>
    </location>
</feature>
<evidence type="ECO:0000256" key="4">
    <source>
        <dbReference type="ARBA" id="ARBA00009461"/>
    </source>
</evidence>
<accession>A0AAD9ZI95</accession>
<dbReference type="EMBL" id="JASNWA010000003">
    <property type="protein sequence ID" value="KAK3178926.1"/>
    <property type="molecule type" value="Genomic_DNA"/>
</dbReference>
<comment type="function">
    <text evidence="1">May be involved in a process influencing telomere capping.</text>
</comment>
<feature type="region of interest" description="Disordered" evidence="8">
    <location>
        <begin position="335"/>
        <end position="359"/>
    </location>
</feature>
<keyword evidence="6" id="KW-0963">Cytoplasm</keyword>
<feature type="domain" description="Restriction of telomere capping protein 4 C-terminal" evidence="9">
    <location>
        <begin position="464"/>
        <end position="588"/>
    </location>
</feature>
<evidence type="ECO:0000313" key="10">
    <source>
        <dbReference type="EMBL" id="KAK3178926.1"/>
    </source>
</evidence>
<feature type="compositionally biased region" description="Polar residues" evidence="8">
    <location>
        <begin position="246"/>
        <end position="260"/>
    </location>
</feature>
<feature type="region of interest" description="Disordered" evidence="8">
    <location>
        <begin position="26"/>
        <end position="315"/>
    </location>
</feature>
<dbReference type="SMART" id="SM01312">
    <property type="entry name" value="RTC4"/>
    <property type="match status" value="1"/>
</dbReference>
<evidence type="ECO:0000256" key="2">
    <source>
        <dbReference type="ARBA" id="ARBA00004123"/>
    </source>
</evidence>
<dbReference type="Proteomes" id="UP001276659">
    <property type="component" value="Unassembled WGS sequence"/>
</dbReference>
<feature type="compositionally biased region" description="Basic and acidic residues" evidence="8">
    <location>
        <begin position="98"/>
        <end position="109"/>
    </location>
</feature>
<comment type="subcellular location">
    <subcellularLocation>
        <location evidence="3">Cytoplasm</location>
    </subcellularLocation>
    <subcellularLocation>
        <location evidence="2">Nucleus</location>
    </subcellularLocation>
</comment>
<dbReference type="AlphaFoldDB" id="A0AAD9ZI95"/>
<sequence length="605" mass="67560">MATLLDLSNKAPRRIGMTRNEYQFRGSLLESSPKLETKGPSPTNSDIFAPPKDSSDEASEASEKEEVRSDDSWSRDGSRKRKSPALGRIGQDTAMVSSKKEATDSRGEFWNEPLNIPASSPLSRSSSGSRNGSKSSQKRIKSVMEDDEEPFGSQSKRARKTYQQKSSQLVNLHHELQTVKSPRKSAKTASQESQNGKPTFKRPNFGVPLPQGKRTSRESEEPIFKKPPSNETTPRSRRASQRSSQDTQEASQGTPKQTFKQPKRLSPKKATPTKQKAGPIFKAPTVLEGADASRTTRSSAPARNSKGLTSPDLQDKANFVVDKLGVLDLQLRIPPSSVDTPSEPSTSVNAITTSSSPLTSVPEDFDVPYASDEIDEIALPEDIILPPTPKPSICPFCKEPVDKDFLEERINVKERPSIRQQAQFCKTHQKRAAEEEWKKLQYPTIDWPNLSNRLSQFHAPLDDILQQRRPSFYRNAFEDVVQSRKKKTLRQDVLTASRIEELSPGYYGSRGARVMTENIMSKFTSKLRRLSASDDLISSGGVSEFVQAVLVPELALLLIKDDMNIDDEEQAREVLRNSVDIGYMLNEEEDEVIQDPEPDETRPES</sequence>
<comment type="caution">
    <text evidence="10">The sequence shown here is derived from an EMBL/GenBank/DDBJ whole genome shotgun (WGS) entry which is preliminary data.</text>
</comment>
<evidence type="ECO:0000256" key="1">
    <source>
        <dbReference type="ARBA" id="ARBA00002738"/>
    </source>
</evidence>
<dbReference type="InterPro" id="IPR028094">
    <property type="entry name" value="RTC4_C"/>
</dbReference>